<accession>A0ABN4HTW2</accession>
<evidence type="ECO:0000256" key="2">
    <source>
        <dbReference type="ARBA" id="ARBA00022448"/>
    </source>
</evidence>
<feature type="transmembrane region" description="Helical" evidence="9">
    <location>
        <begin position="222"/>
        <end position="250"/>
    </location>
</feature>
<dbReference type="PANTHER" id="PTHR11795">
    <property type="entry name" value="BRANCHED-CHAIN AMINO ACID TRANSPORT SYSTEM PERMEASE PROTEIN LIVH"/>
    <property type="match status" value="1"/>
</dbReference>
<dbReference type="PANTHER" id="PTHR11795:SF442">
    <property type="entry name" value="ABC TRANSPORTER ATP-BINDING PROTEIN"/>
    <property type="match status" value="1"/>
</dbReference>
<evidence type="ECO:0000313" key="10">
    <source>
        <dbReference type="EMBL" id="AKZ62034.1"/>
    </source>
</evidence>
<comment type="subcellular location">
    <subcellularLocation>
        <location evidence="1">Cell membrane</location>
        <topology evidence="1">Multi-pass membrane protein</topology>
    </subcellularLocation>
</comment>
<proteinExistence type="inferred from homology"/>
<evidence type="ECO:0000256" key="1">
    <source>
        <dbReference type="ARBA" id="ARBA00004651"/>
    </source>
</evidence>
<keyword evidence="7 9" id="KW-0472">Membrane</keyword>
<keyword evidence="5" id="KW-0029">Amino-acid transport</keyword>
<dbReference type="EMBL" id="CP011409">
    <property type="protein sequence ID" value="AKZ62034.1"/>
    <property type="molecule type" value="Genomic_DNA"/>
</dbReference>
<evidence type="ECO:0000256" key="5">
    <source>
        <dbReference type="ARBA" id="ARBA00022970"/>
    </source>
</evidence>
<keyword evidence="2" id="KW-0813">Transport</keyword>
<protein>
    <submittedName>
        <fullName evidence="10">ABC transporter permease</fullName>
    </submittedName>
</protein>
<dbReference type="InterPro" id="IPR052157">
    <property type="entry name" value="BCAA_transport_permease"/>
</dbReference>
<gene>
    <name evidence="10" type="ORF">F506_04515</name>
</gene>
<evidence type="ECO:0000256" key="9">
    <source>
        <dbReference type="SAM" id="Phobius"/>
    </source>
</evidence>
<evidence type="ECO:0000256" key="4">
    <source>
        <dbReference type="ARBA" id="ARBA00022692"/>
    </source>
</evidence>
<name>A0ABN4HTW2_9BURK</name>
<reference evidence="11" key="1">
    <citation type="journal article" date="2015" name="Genome Announc.">
        <title>Complete Genome Sequence of Herbaspirillum hiltneri N3 (DSM 17495), Isolated from Surface-Sterilized Wheat Roots.</title>
        <authorList>
            <person name="Guizelini D."/>
            <person name="Saizaki P.M."/>
            <person name="Coimbra N.A."/>
            <person name="Weiss V.A."/>
            <person name="Faoro H."/>
            <person name="Sfeir M.Z."/>
            <person name="Baura V.A."/>
            <person name="Monteiro R.A."/>
            <person name="Chubatsu L.S."/>
            <person name="Souza E.M."/>
            <person name="Cruz L.M."/>
            <person name="Pedrosa F.O."/>
            <person name="Raittz R.T."/>
            <person name="Marchaukoski J.N."/>
            <person name="Steffens M.B."/>
        </authorList>
    </citation>
    <scope>NUCLEOTIDE SEQUENCE [LARGE SCALE GENOMIC DNA]</scope>
    <source>
        <strain evidence="11">N3</strain>
    </source>
</reference>
<dbReference type="CDD" id="cd06582">
    <property type="entry name" value="TM_PBP1_LivH_like"/>
    <property type="match status" value="1"/>
</dbReference>
<feature type="transmembrane region" description="Helical" evidence="9">
    <location>
        <begin position="12"/>
        <end position="32"/>
    </location>
</feature>
<dbReference type="Proteomes" id="UP000063429">
    <property type="component" value="Chromosome"/>
</dbReference>
<feature type="transmembrane region" description="Helical" evidence="9">
    <location>
        <begin position="95"/>
        <end position="114"/>
    </location>
</feature>
<evidence type="ECO:0000256" key="3">
    <source>
        <dbReference type="ARBA" id="ARBA00022475"/>
    </source>
</evidence>
<dbReference type="RefSeq" id="WP_053195533.1">
    <property type="nucleotide sequence ID" value="NZ_CP011409.1"/>
</dbReference>
<feature type="transmembrane region" description="Helical" evidence="9">
    <location>
        <begin position="257"/>
        <end position="276"/>
    </location>
</feature>
<dbReference type="Pfam" id="PF02653">
    <property type="entry name" value="BPD_transp_2"/>
    <property type="match status" value="1"/>
</dbReference>
<feature type="transmembrane region" description="Helical" evidence="9">
    <location>
        <begin position="60"/>
        <end position="83"/>
    </location>
</feature>
<organism evidence="10 11">
    <name type="scientific">Herbaspirillum hiltneri N3</name>
    <dbReference type="NCBI Taxonomy" id="1262470"/>
    <lineage>
        <taxon>Bacteria</taxon>
        <taxon>Pseudomonadati</taxon>
        <taxon>Pseudomonadota</taxon>
        <taxon>Betaproteobacteria</taxon>
        <taxon>Burkholderiales</taxon>
        <taxon>Oxalobacteraceae</taxon>
        <taxon>Herbaspirillum</taxon>
    </lineage>
</organism>
<dbReference type="InterPro" id="IPR001851">
    <property type="entry name" value="ABC_transp_permease"/>
</dbReference>
<evidence type="ECO:0000313" key="11">
    <source>
        <dbReference type="Proteomes" id="UP000063429"/>
    </source>
</evidence>
<keyword evidence="3" id="KW-1003">Cell membrane</keyword>
<evidence type="ECO:0000256" key="7">
    <source>
        <dbReference type="ARBA" id="ARBA00023136"/>
    </source>
</evidence>
<evidence type="ECO:0000256" key="6">
    <source>
        <dbReference type="ARBA" id="ARBA00022989"/>
    </source>
</evidence>
<comment type="similarity">
    <text evidence="8">Belongs to the binding-protein-dependent transport system permease family. LivHM subfamily.</text>
</comment>
<feature type="transmembrane region" description="Helical" evidence="9">
    <location>
        <begin position="188"/>
        <end position="210"/>
    </location>
</feature>
<feature type="transmembrane region" description="Helical" evidence="9">
    <location>
        <begin position="140"/>
        <end position="159"/>
    </location>
</feature>
<evidence type="ECO:0000256" key="8">
    <source>
        <dbReference type="ARBA" id="ARBA00037998"/>
    </source>
</evidence>
<keyword evidence="11" id="KW-1185">Reference proteome</keyword>
<keyword evidence="4 9" id="KW-0812">Transmembrane</keyword>
<keyword evidence="6 9" id="KW-1133">Transmembrane helix</keyword>
<sequence length="286" mass="30625">MNIYLLQIANGIGIGMLYFLLAVGLSIVFGLLRFVNFSHGAFFLLGAYLCFQLGEMGVNFWWSLLVAPVVVGLFAFLVERFVLRHIYALPHHFHILFTVGLALVLQEAVISYWGPLGNNISPPDLLQGVVMAGGFVYPKYRLFVIAFTAVMALLLWWILEGTRLGSIVRAGSESTEMVSLLGLNIDRIFSLVFALGAFTAGLAGALAAPIRGVEPFMGVEALGIAFVVVVIGGLGSFSGALVGGILVGIVQSVMSTVWSEGAHLMIYVAMAAVMLLRPNGLLGRAS</sequence>